<feature type="region of interest" description="Disordered" evidence="1">
    <location>
        <begin position="82"/>
        <end position="119"/>
    </location>
</feature>
<dbReference type="VEuPathDB" id="FungiDB:SCHCODRAFT_02734706"/>
<feature type="domain" description="DUF6589" evidence="2">
    <location>
        <begin position="444"/>
        <end position="853"/>
    </location>
</feature>
<dbReference type="GeneID" id="9592609"/>
<feature type="region of interest" description="Disordered" evidence="1">
    <location>
        <begin position="1"/>
        <end position="22"/>
    </location>
</feature>
<dbReference type="VEuPathDB" id="FungiDB:SCHCODRAFT_02668563"/>
<dbReference type="HOGENOM" id="CLU_007061_1_0_1"/>
<dbReference type="KEGG" id="scm:SCHCO_02668563"/>
<dbReference type="eggNOG" id="ENOG502S7C8">
    <property type="taxonomic scope" value="Eukaryota"/>
</dbReference>
<gene>
    <name evidence="3" type="ORF">SCHCODRAFT_57037</name>
</gene>
<dbReference type="RefSeq" id="XP_003031495.1">
    <property type="nucleotide sequence ID" value="XM_003031449.1"/>
</dbReference>
<reference evidence="3 4" key="1">
    <citation type="journal article" date="2010" name="Nat. Biotechnol.">
        <title>Genome sequence of the model mushroom Schizophyllum commune.</title>
        <authorList>
            <person name="Ohm R.A."/>
            <person name="de Jong J.F."/>
            <person name="Lugones L.G."/>
            <person name="Aerts A."/>
            <person name="Kothe E."/>
            <person name="Stajich J.E."/>
            <person name="de Vries R.P."/>
            <person name="Record E."/>
            <person name="Levasseur A."/>
            <person name="Baker S.E."/>
            <person name="Bartholomew K.A."/>
            <person name="Coutinho P.M."/>
            <person name="Erdmann S."/>
            <person name="Fowler T.J."/>
            <person name="Gathman A.C."/>
            <person name="Lombard V."/>
            <person name="Henrissat B."/>
            <person name="Knabe N."/>
            <person name="Kuees U."/>
            <person name="Lilly W.W."/>
            <person name="Lindquist E."/>
            <person name="Lucas S."/>
            <person name="Magnuson J.K."/>
            <person name="Piumi F."/>
            <person name="Raudaskoski M."/>
            <person name="Salamov A."/>
            <person name="Schmutz J."/>
            <person name="Schwarze F.W.M.R."/>
            <person name="vanKuyk P.A."/>
            <person name="Horton J.S."/>
            <person name="Grigoriev I.V."/>
            <person name="Woesten H.A.B."/>
        </authorList>
    </citation>
    <scope>NUCLEOTIDE SEQUENCE [LARGE SCALE GENOMIC DNA]</scope>
    <source>
        <strain evidence="4">H4-8 / FGSC 9210</strain>
    </source>
</reference>
<evidence type="ECO:0000313" key="4">
    <source>
        <dbReference type="Proteomes" id="UP000007431"/>
    </source>
</evidence>
<name>D8Q678_SCHCM</name>
<keyword evidence="4" id="KW-1185">Reference proteome</keyword>
<feature type="compositionally biased region" description="Basic residues" evidence="1">
    <location>
        <begin position="96"/>
        <end position="107"/>
    </location>
</feature>
<proteinExistence type="predicted"/>
<organism evidence="4">
    <name type="scientific">Schizophyllum commune (strain H4-8 / FGSC 9210)</name>
    <name type="common">Split gill fungus</name>
    <dbReference type="NCBI Taxonomy" id="578458"/>
    <lineage>
        <taxon>Eukaryota</taxon>
        <taxon>Fungi</taxon>
        <taxon>Dikarya</taxon>
        <taxon>Basidiomycota</taxon>
        <taxon>Agaricomycotina</taxon>
        <taxon>Agaricomycetes</taxon>
        <taxon>Agaricomycetidae</taxon>
        <taxon>Agaricales</taxon>
        <taxon>Schizophyllaceae</taxon>
        <taxon>Schizophyllum</taxon>
    </lineage>
</organism>
<dbReference type="AlphaFoldDB" id="D8Q678"/>
<feature type="compositionally biased region" description="Basic and acidic residues" evidence="1">
    <location>
        <begin position="108"/>
        <end position="119"/>
    </location>
</feature>
<feature type="compositionally biased region" description="Polar residues" evidence="1">
    <location>
        <begin position="949"/>
        <end position="965"/>
    </location>
</feature>
<dbReference type="InterPro" id="IPR046496">
    <property type="entry name" value="DUF6589"/>
</dbReference>
<evidence type="ECO:0000256" key="1">
    <source>
        <dbReference type="SAM" id="MobiDB-lite"/>
    </source>
</evidence>
<accession>D8Q678</accession>
<protein>
    <recommendedName>
        <fullName evidence="2">DUF6589 domain-containing protein</fullName>
    </recommendedName>
</protein>
<sequence>MLYGSDTSSSTPSSRKSSRTFYTRLSLTWTEATPAGPRPESHRLTPLVLQNNEGEAHSPPHTPAHLVGQTLLYADGSDPGVLAGSSIPRGPQDRQRRGHKKRHHTFARKKEVREESTRRAHEAEARAKEAAFEAALDIVEESGASFGELLLYVLDPKGNTTRGWRWHNLFKHRSTVHQALEWMALTKKNSPTARSTAVDGMLNVIQRLLGDEARAITKSGSLRPPSKVDQDFVLGYKFADLPKRIQERCPLILRILTSITTTARQVKDCTPAKLAHKRFVTAAYATLLLGEHSRANSYFRHVFGLYLFASGATRQLITVLNHLGVSVSYVTLAGRGGKSLAWDDIASPEGETDQPVAVKRKTCHARLGTLEKLSLSMRELTRELVAAHAFLVAYDNINMSWKVAEQIIGRTDSVESGTCATVVPLHGGEKPSDMRTEDLDRAFDKALPLSIDDIRLTEEEVRQLDNFLVHTVLRLAVRYGGPGMEKFRQRVLDTQPLSSHIIPIHTSEVHPLPTYPIDESSKKGNADFINAAMTELKYNERADVACLVAGDQLSMARLREVAAARAGHEGGPNALRWPVFVPGFFHYQMAAVNALIYAHLGSVNHDVSNPASLQAHNTLLRRKPIVATSLPPYHVLKGLAFDSLGARILDCLLRVSGKASLDALCDGLTWQDLKELARQVIRQFTDTRAVDKLRRARLKYGKDHGDMVYENAILFIRDALLLREFNDAIKAGDSGRIILVLKKWAFSFRAQGRSRYATEVLYLIHNLTHVWPPAIRNAVLDNWLVNPSGKPNANHPVDLLQEHNNLLIKAFYQAHGSNASWEWTGAVSPCVTILRQLNNDVNRTLGARQGKKHAIPDLTEDINELMRSLAHHQVHEVQLGRMLDEDDAMGAVPDAVAIGHTQLTHGATSPLKKYNEAFLALQKRRRVPPLVPRQQSALSPPQAAFGQPNAGTPGQSSLHASQLGR</sequence>
<dbReference type="OrthoDB" id="2496395at2759"/>
<dbReference type="Pfam" id="PF20231">
    <property type="entry name" value="DUF6589"/>
    <property type="match status" value="1"/>
</dbReference>
<dbReference type="EMBL" id="GL377307">
    <property type="protein sequence ID" value="EFI96592.1"/>
    <property type="molecule type" value="Genomic_DNA"/>
</dbReference>
<dbReference type="OMA" id="RGANYKI"/>
<dbReference type="InParanoid" id="D8Q678"/>
<feature type="compositionally biased region" description="Low complexity" evidence="1">
    <location>
        <begin position="1"/>
        <end position="15"/>
    </location>
</feature>
<evidence type="ECO:0000313" key="3">
    <source>
        <dbReference type="EMBL" id="EFI96592.1"/>
    </source>
</evidence>
<dbReference type="Proteomes" id="UP000007431">
    <property type="component" value="Unassembled WGS sequence"/>
</dbReference>
<feature type="region of interest" description="Disordered" evidence="1">
    <location>
        <begin position="930"/>
        <end position="965"/>
    </location>
</feature>
<evidence type="ECO:0000259" key="2">
    <source>
        <dbReference type="Pfam" id="PF20231"/>
    </source>
</evidence>